<organism evidence="2 3">
    <name type="scientific">Elysia crispata</name>
    <name type="common">lettuce slug</name>
    <dbReference type="NCBI Taxonomy" id="231223"/>
    <lineage>
        <taxon>Eukaryota</taxon>
        <taxon>Metazoa</taxon>
        <taxon>Spiralia</taxon>
        <taxon>Lophotrochozoa</taxon>
        <taxon>Mollusca</taxon>
        <taxon>Gastropoda</taxon>
        <taxon>Heterobranchia</taxon>
        <taxon>Euthyneura</taxon>
        <taxon>Panpulmonata</taxon>
        <taxon>Sacoglossa</taxon>
        <taxon>Placobranchoidea</taxon>
        <taxon>Plakobranchidae</taxon>
        <taxon>Elysia</taxon>
    </lineage>
</organism>
<dbReference type="Proteomes" id="UP001283361">
    <property type="component" value="Unassembled WGS sequence"/>
</dbReference>
<keyword evidence="1" id="KW-0472">Membrane</keyword>
<evidence type="ECO:0000313" key="3">
    <source>
        <dbReference type="Proteomes" id="UP001283361"/>
    </source>
</evidence>
<proteinExistence type="predicted"/>
<protein>
    <submittedName>
        <fullName evidence="2">Uncharacterized protein</fullName>
    </submittedName>
</protein>
<sequence>METDGITRVPEMDSIKRATELDGITRTPVMDDIARAMEMDGITRVPEMDEDMSSRPPKNPFHWFVAVAVLSRYGMVVLFVVNISDLPESDAASMDSTAAVTTFINSKPVIISNIS</sequence>
<gene>
    <name evidence="2" type="ORF">RRG08_007820</name>
</gene>
<evidence type="ECO:0000256" key="1">
    <source>
        <dbReference type="SAM" id="Phobius"/>
    </source>
</evidence>
<keyword evidence="3" id="KW-1185">Reference proteome</keyword>
<keyword evidence="1" id="KW-0812">Transmembrane</keyword>
<name>A0AAE1ADL4_9GAST</name>
<accession>A0AAE1ADL4</accession>
<dbReference type="EMBL" id="JAWDGP010002050">
    <property type="protein sequence ID" value="KAK3785889.1"/>
    <property type="molecule type" value="Genomic_DNA"/>
</dbReference>
<comment type="caution">
    <text evidence="2">The sequence shown here is derived from an EMBL/GenBank/DDBJ whole genome shotgun (WGS) entry which is preliminary data.</text>
</comment>
<keyword evidence="1" id="KW-1133">Transmembrane helix</keyword>
<evidence type="ECO:0000313" key="2">
    <source>
        <dbReference type="EMBL" id="KAK3785889.1"/>
    </source>
</evidence>
<reference evidence="2" key="1">
    <citation type="journal article" date="2023" name="G3 (Bethesda)">
        <title>A reference genome for the long-term kleptoplast-retaining sea slug Elysia crispata morphotype clarki.</title>
        <authorList>
            <person name="Eastman K.E."/>
            <person name="Pendleton A.L."/>
            <person name="Shaikh M.A."/>
            <person name="Suttiyut T."/>
            <person name="Ogas R."/>
            <person name="Tomko P."/>
            <person name="Gavelis G."/>
            <person name="Widhalm J.R."/>
            <person name="Wisecaver J.H."/>
        </authorList>
    </citation>
    <scope>NUCLEOTIDE SEQUENCE</scope>
    <source>
        <strain evidence="2">ECLA1</strain>
    </source>
</reference>
<feature type="transmembrane region" description="Helical" evidence="1">
    <location>
        <begin position="61"/>
        <end position="81"/>
    </location>
</feature>
<dbReference type="AlphaFoldDB" id="A0AAE1ADL4"/>